<keyword evidence="5" id="KW-0808">Transferase</keyword>
<keyword evidence="6" id="KW-0812">Transmembrane</keyword>
<dbReference type="CDD" id="cd11299">
    <property type="entry name" value="O-FucT_plant"/>
    <property type="match status" value="1"/>
</dbReference>
<comment type="pathway">
    <text evidence="2">Glycan metabolism.</text>
</comment>
<dbReference type="InterPro" id="IPR052272">
    <property type="entry name" value="GT106_glycosyltransferase"/>
</dbReference>
<dbReference type="Pfam" id="PF10250">
    <property type="entry name" value="O-FucT"/>
    <property type="match status" value="1"/>
</dbReference>
<keyword evidence="4" id="KW-0328">Glycosyltransferase</keyword>
<keyword evidence="8" id="KW-0472">Membrane</keyword>
<evidence type="ECO:0000313" key="14">
    <source>
        <dbReference type="Proteomes" id="UP001341840"/>
    </source>
</evidence>
<dbReference type="PANTHER" id="PTHR31933:SF5">
    <property type="entry name" value="O-FUCOSYLTRANSFERASE 31"/>
    <property type="match status" value="1"/>
</dbReference>
<keyword evidence="10" id="KW-0294">Fucose metabolism</keyword>
<reference evidence="13 14" key="1">
    <citation type="journal article" date="2023" name="Plants (Basel)">
        <title>Bridging the Gap: Combining Genomics and Transcriptomics Approaches to Understand Stylosanthes scabra, an Orphan Legume from the Brazilian Caatinga.</title>
        <authorList>
            <person name="Ferreira-Neto J.R.C."/>
            <person name="da Silva M.D."/>
            <person name="Binneck E."/>
            <person name="de Melo N.F."/>
            <person name="da Silva R.H."/>
            <person name="de Melo A.L.T.M."/>
            <person name="Pandolfi V."/>
            <person name="Bustamante F.O."/>
            <person name="Brasileiro-Vidal A.C."/>
            <person name="Benko-Iseppon A.M."/>
        </authorList>
    </citation>
    <scope>NUCLEOTIDE SEQUENCE [LARGE SCALE GENOMIC DNA]</scope>
    <source>
        <tissue evidence="13">Leaves</tissue>
    </source>
</reference>
<dbReference type="PANTHER" id="PTHR31933">
    <property type="entry name" value="O-FUCOSYLTRANSFERASE 2-RELATED"/>
    <property type="match status" value="1"/>
</dbReference>
<evidence type="ECO:0000313" key="13">
    <source>
        <dbReference type="EMBL" id="MED6109311.1"/>
    </source>
</evidence>
<dbReference type="Proteomes" id="UP001341840">
    <property type="component" value="Unassembled WGS sequence"/>
</dbReference>
<dbReference type="EMBL" id="JASCZI010000141">
    <property type="protein sequence ID" value="MED6109311.1"/>
    <property type="molecule type" value="Genomic_DNA"/>
</dbReference>
<name>A0ABU6QC27_9FABA</name>
<protein>
    <recommendedName>
        <fullName evidence="12">O-fucosyltransferase family protein</fullName>
    </recommendedName>
</protein>
<evidence type="ECO:0000256" key="7">
    <source>
        <dbReference type="ARBA" id="ARBA00022989"/>
    </source>
</evidence>
<evidence type="ECO:0000256" key="1">
    <source>
        <dbReference type="ARBA" id="ARBA00004167"/>
    </source>
</evidence>
<gene>
    <name evidence="13" type="primary">OFUT31_2</name>
    <name evidence="13" type="ORF">PIB30_032179</name>
</gene>
<keyword evidence="11" id="KW-0119">Carbohydrate metabolism</keyword>
<comment type="caution">
    <text evidence="13">The sequence shown here is derived from an EMBL/GenBank/DDBJ whole genome shotgun (WGS) entry which is preliminary data.</text>
</comment>
<organism evidence="13 14">
    <name type="scientific">Stylosanthes scabra</name>
    <dbReference type="NCBI Taxonomy" id="79078"/>
    <lineage>
        <taxon>Eukaryota</taxon>
        <taxon>Viridiplantae</taxon>
        <taxon>Streptophyta</taxon>
        <taxon>Embryophyta</taxon>
        <taxon>Tracheophyta</taxon>
        <taxon>Spermatophyta</taxon>
        <taxon>Magnoliopsida</taxon>
        <taxon>eudicotyledons</taxon>
        <taxon>Gunneridae</taxon>
        <taxon>Pentapetalae</taxon>
        <taxon>rosids</taxon>
        <taxon>fabids</taxon>
        <taxon>Fabales</taxon>
        <taxon>Fabaceae</taxon>
        <taxon>Papilionoideae</taxon>
        <taxon>50 kb inversion clade</taxon>
        <taxon>dalbergioids sensu lato</taxon>
        <taxon>Dalbergieae</taxon>
        <taxon>Pterocarpus clade</taxon>
        <taxon>Stylosanthes</taxon>
    </lineage>
</organism>
<evidence type="ECO:0000256" key="6">
    <source>
        <dbReference type="ARBA" id="ARBA00022692"/>
    </source>
</evidence>
<keyword evidence="9" id="KW-0325">Glycoprotein</keyword>
<keyword evidence="14" id="KW-1185">Reference proteome</keyword>
<evidence type="ECO:0000256" key="10">
    <source>
        <dbReference type="ARBA" id="ARBA00023253"/>
    </source>
</evidence>
<evidence type="ECO:0000256" key="3">
    <source>
        <dbReference type="ARBA" id="ARBA00007737"/>
    </source>
</evidence>
<evidence type="ECO:0000256" key="2">
    <source>
        <dbReference type="ARBA" id="ARBA00004881"/>
    </source>
</evidence>
<evidence type="ECO:0000256" key="5">
    <source>
        <dbReference type="ARBA" id="ARBA00022679"/>
    </source>
</evidence>
<evidence type="ECO:0000256" key="8">
    <source>
        <dbReference type="ARBA" id="ARBA00023136"/>
    </source>
</evidence>
<sequence>MKPHLFDQLNHSQRSALAAVSVILLPYFFPNLFQPLGRASPSMFSEWNAPRPMHVDLLEGALQRQIPVELQTSLWSPLEFQGWKRCMKPPESSSFPETSRGYIQVFLDGGLNQQKMGICDAVAVAKILNVTLVLPHFEVNPVWQDSSSFADIFDVDHFIDVLRDEVSIVKELPSEYSWSTRQYYATGIRDTRIKTAPVQATADWYIDNVLPVVQSYGIAAISPFSHRLTFNNLPSDIQRLRCKVNFEALTFVPHVKELGKTIVHRLRQTPDQANGNDYMMEETDKFIKQQAGKFVVLHLRFDKDMAAHSACDFGGGKAEKLALAKYRQVIWQGRVLKAQFTDEELRNQGRCPLTPEEIGLLLAALGFNNKTRLYLASHKVYGGEARISSLSKLFPLIVDKKSLVSAEELAKVKGKASLLAAVDYYVSMHSDIFISASPGNMHNALVGHRAYMNLKTIRPNMGLLGQLFQNKSIGWPEFQRAVLDGHRNRQGQIRLRKEKQSIYTYPSPDCMCKA</sequence>
<evidence type="ECO:0000256" key="11">
    <source>
        <dbReference type="ARBA" id="ARBA00023277"/>
    </source>
</evidence>
<proteinExistence type="inferred from homology"/>
<evidence type="ECO:0000256" key="9">
    <source>
        <dbReference type="ARBA" id="ARBA00023180"/>
    </source>
</evidence>
<evidence type="ECO:0000256" key="4">
    <source>
        <dbReference type="ARBA" id="ARBA00022676"/>
    </source>
</evidence>
<dbReference type="InterPro" id="IPR019378">
    <property type="entry name" value="GDP-Fuc_O-FucTrfase"/>
</dbReference>
<comment type="subcellular location">
    <subcellularLocation>
        <location evidence="1">Membrane</location>
        <topology evidence="1">Single-pass membrane protein</topology>
    </subcellularLocation>
</comment>
<comment type="similarity">
    <text evidence="3">Belongs to the glycosyltransferase GT106 family.</text>
</comment>
<dbReference type="InterPro" id="IPR024709">
    <property type="entry name" value="FucosylTrfase_pln"/>
</dbReference>
<keyword evidence="7" id="KW-1133">Transmembrane helix</keyword>
<accession>A0ABU6QC27</accession>
<dbReference type="PIRSF" id="PIRSF009360">
    <property type="entry name" value="UCP009360"/>
    <property type="match status" value="1"/>
</dbReference>
<evidence type="ECO:0000256" key="12">
    <source>
        <dbReference type="ARBA" id="ARBA00030350"/>
    </source>
</evidence>